<dbReference type="InterPro" id="IPR011013">
    <property type="entry name" value="Gal_mutarotase_sf_dom"/>
</dbReference>
<accession>A0A0E2H1Q0</accession>
<dbReference type="SUPFAM" id="SSF74650">
    <property type="entry name" value="Galactose mutarotase-like"/>
    <property type="match status" value="1"/>
</dbReference>
<dbReference type="CDD" id="cd09024">
    <property type="entry name" value="Aldose_epim_lacX"/>
    <property type="match status" value="1"/>
</dbReference>
<organism evidence="1 2">
    <name type="scientific">[Clostridium] clostridioforme 90A8</name>
    <dbReference type="NCBI Taxonomy" id="999408"/>
    <lineage>
        <taxon>Bacteria</taxon>
        <taxon>Bacillati</taxon>
        <taxon>Bacillota</taxon>
        <taxon>Clostridia</taxon>
        <taxon>Lachnospirales</taxon>
        <taxon>Lachnospiraceae</taxon>
        <taxon>Enterocloster</taxon>
    </lineage>
</organism>
<evidence type="ECO:0000313" key="2">
    <source>
        <dbReference type="Proteomes" id="UP000013085"/>
    </source>
</evidence>
<dbReference type="AlphaFoldDB" id="A0A0E2H1Q0"/>
<dbReference type="InterPro" id="IPR008183">
    <property type="entry name" value="Aldose_1/G6P_1-epimerase"/>
</dbReference>
<name>A0A0E2H1Q0_9FIRM</name>
<dbReference type="HOGENOM" id="CLU_057834_1_0_9"/>
<dbReference type="EMBL" id="AGYR01000076">
    <property type="protein sequence ID" value="ENZ06531.1"/>
    <property type="molecule type" value="Genomic_DNA"/>
</dbReference>
<sequence>MLITIKDSRITAVIDSTGAQLISLRDASGREYIWQRDPKYWKKCSPLLFPVVGNCRNDRTILEDRIYAIEKHGFCRERDFDVSQETSSKAVFSMGDTPDTHKAYPYAFRLSLAYELKDGVLFMKYQVENRDQRDMWYAIGAHPGFNCPMEEGYALEDYQLVFEKEENTVSIPYDLDQLHFAPSKTGTTLKGSILPLSREMFKHDAVFFDRLNSRAVSILNPATGRGVEVGFPGFETVAFWTLCPEPAPYLCVEPWNGSGIYENEDDQFSHRHHIQRLCPGDSRSYVMTIRILERFSEQ</sequence>
<dbReference type="Gene3D" id="2.70.98.10">
    <property type="match status" value="1"/>
</dbReference>
<dbReference type="GO" id="GO:0005975">
    <property type="term" value="P:carbohydrate metabolic process"/>
    <property type="evidence" value="ECO:0007669"/>
    <property type="project" value="InterPro"/>
</dbReference>
<comment type="caution">
    <text evidence="1">The sequence shown here is derived from an EMBL/GenBank/DDBJ whole genome shotgun (WGS) entry which is preliminary data.</text>
</comment>
<gene>
    <name evidence="1" type="ORF">HMPREF1090_05509</name>
</gene>
<evidence type="ECO:0000313" key="1">
    <source>
        <dbReference type="EMBL" id="ENZ06531.1"/>
    </source>
</evidence>
<dbReference type="InterPro" id="IPR037481">
    <property type="entry name" value="LacX"/>
</dbReference>
<dbReference type="InterPro" id="IPR014718">
    <property type="entry name" value="GH-type_carb-bd"/>
</dbReference>
<dbReference type="Proteomes" id="UP000013085">
    <property type="component" value="Unassembled WGS sequence"/>
</dbReference>
<reference evidence="1 2" key="1">
    <citation type="submission" date="2013-01" db="EMBL/GenBank/DDBJ databases">
        <title>The Genome Sequence of Clostridium clostridioforme 90A8.</title>
        <authorList>
            <consortium name="The Broad Institute Genome Sequencing Platform"/>
            <person name="Earl A."/>
            <person name="Ward D."/>
            <person name="Feldgarden M."/>
            <person name="Gevers D."/>
            <person name="Courvalin P."/>
            <person name="Lambert T."/>
            <person name="Walker B."/>
            <person name="Young S.K."/>
            <person name="Zeng Q."/>
            <person name="Gargeya S."/>
            <person name="Fitzgerald M."/>
            <person name="Haas B."/>
            <person name="Abouelleil A."/>
            <person name="Alvarado L."/>
            <person name="Arachchi H.M."/>
            <person name="Berlin A.M."/>
            <person name="Chapman S.B."/>
            <person name="Dewar J."/>
            <person name="Goldberg J."/>
            <person name="Griggs A."/>
            <person name="Gujja S."/>
            <person name="Hansen M."/>
            <person name="Howarth C."/>
            <person name="Imamovic A."/>
            <person name="Larimer J."/>
            <person name="McCowan C."/>
            <person name="Murphy C."/>
            <person name="Neiman D."/>
            <person name="Pearson M."/>
            <person name="Priest M."/>
            <person name="Roberts A."/>
            <person name="Saif S."/>
            <person name="Shea T."/>
            <person name="Sisk P."/>
            <person name="Sykes S."/>
            <person name="Wortman J."/>
            <person name="Nusbaum C."/>
            <person name="Birren B."/>
        </authorList>
    </citation>
    <scope>NUCLEOTIDE SEQUENCE [LARGE SCALE GENOMIC DNA]</scope>
    <source>
        <strain evidence="1 2">90A8</strain>
    </source>
</reference>
<proteinExistence type="predicted"/>
<dbReference type="GO" id="GO:0030246">
    <property type="term" value="F:carbohydrate binding"/>
    <property type="evidence" value="ECO:0007669"/>
    <property type="project" value="InterPro"/>
</dbReference>
<dbReference type="PATRIC" id="fig|999408.3.peg.5916"/>
<dbReference type="Pfam" id="PF01263">
    <property type="entry name" value="Aldose_epim"/>
    <property type="match status" value="1"/>
</dbReference>
<dbReference type="RefSeq" id="WP_002594854.1">
    <property type="nucleotide sequence ID" value="NZ_KB850997.1"/>
</dbReference>
<dbReference type="GO" id="GO:0016853">
    <property type="term" value="F:isomerase activity"/>
    <property type="evidence" value="ECO:0007669"/>
    <property type="project" value="InterPro"/>
</dbReference>
<dbReference type="PANTHER" id="PTHR11122:SF13">
    <property type="entry name" value="GLUCOSE-6-PHOSPHATE 1-EPIMERASE"/>
    <property type="match status" value="1"/>
</dbReference>
<protein>
    <submittedName>
        <fullName evidence="1">Aldose 1-epimerase</fullName>
    </submittedName>
</protein>
<dbReference type="PANTHER" id="PTHR11122">
    <property type="entry name" value="APOSPORY-ASSOCIATED PROTEIN C-RELATED"/>
    <property type="match status" value="1"/>
</dbReference>